<comment type="caution">
    <text evidence="1">The sequence shown here is derived from an EMBL/GenBank/DDBJ whole genome shotgun (WGS) entry which is preliminary data.</text>
</comment>
<evidence type="ECO:0000313" key="2">
    <source>
        <dbReference type="Proteomes" id="UP001153269"/>
    </source>
</evidence>
<organism evidence="1 2">
    <name type="scientific">Pleuronectes platessa</name>
    <name type="common">European plaice</name>
    <dbReference type="NCBI Taxonomy" id="8262"/>
    <lineage>
        <taxon>Eukaryota</taxon>
        <taxon>Metazoa</taxon>
        <taxon>Chordata</taxon>
        <taxon>Craniata</taxon>
        <taxon>Vertebrata</taxon>
        <taxon>Euteleostomi</taxon>
        <taxon>Actinopterygii</taxon>
        <taxon>Neopterygii</taxon>
        <taxon>Teleostei</taxon>
        <taxon>Neoteleostei</taxon>
        <taxon>Acanthomorphata</taxon>
        <taxon>Carangaria</taxon>
        <taxon>Pleuronectiformes</taxon>
        <taxon>Pleuronectoidei</taxon>
        <taxon>Pleuronectidae</taxon>
        <taxon>Pleuronectes</taxon>
    </lineage>
</organism>
<keyword evidence="2" id="KW-1185">Reference proteome</keyword>
<name>A0A9N7Y844_PLEPL</name>
<dbReference type="Proteomes" id="UP001153269">
    <property type="component" value="Unassembled WGS sequence"/>
</dbReference>
<evidence type="ECO:0000313" key="1">
    <source>
        <dbReference type="EMBL" id="CAB1416221.1"/>
    </source>
</evidence>
<gene>
    <name evidence="1" type="ORF">PLEPLA_LOCUS4012</name>
</gene>
<dbReference type="EMBL" id="CADEAL010000197">
    <property type="protein sequence ID" value="CAB1416221.1"/>
    <property type="molecule type" value="Genomic_DNA"/>
</dbReference>
<protein>
    <submittedName>
        <fullName evidence="1">Uncharacterized protein</fullName>
    </submittedName>
</protein>
<accession>A0A9N7Y844</accession>
<proteinExistence type="predicted"/>
<sequence>MKPHPILLSALESGRGSNINSIDTRRTCFLDVLVKLESVSECQDSTEPAERLLIETPAGSSQNLQASYPDEDLCVVELCSPAVCQRVFFVSLTSSSPTPRVPATGLSHPR</sequence>
<reference evidence="1" key="1">
    <citation type="submission" date="2020-03" db="EMBL/GenBank/DDBJ databases">
        <authorList>
            <person name="Weist P."/>
        </authorList>
    </citation>
    <scope>NUCLEOTIDE SEQUENCE</scope>
</reference>
<dbReference type="AlphaFoldDB" id="A0A9N7Y844"/>